<evidence type="ECO:0000259" key="1">
    <source>
        <dbReference type="Pfam" id="PF20454"/>
    </source>
</evidence>
<gene>
    <name evidence="2" type="ORF">SP35_12</name>
</gene>
<dbReference type="Proteomes" id="UP000224329">
    <property type="component" value="Segment"/>
</dbReference>
<name>A0A0N7CA93_9CAUD</name>
<reference evidence="2 3" key="1">
    <citation type="journal article" date="2016" name="Virus Genes">
        <title>Genomic characterization of Salmonella bacteriophages isolated from India.</title>
        <authorList>
            <person name="Karpe Y.A."/>
            <person name="Kanade G.D."/>
            <person name="Pingale K.D."/>
            <person name="Arankalle V.A."/>
            <person name="Banerjee K."/>
        </authorList>
    </citation>
    <scope>NUCLEOTIDE SEQUENCE [LARGE SCALE GENOMIC DNA]</scope>
</reference>
<evidence type="ECO:0000313" key="3">
    <source>
        <dbReference type="Proteomes" id="UP000224329"/>
    </source>
</evidence>
<sequence>MKWSTKDADGNPLTNLEKSETVRMVCPHCGCEIDPVDKYEMNLWGMWVPEGCHVNELGQLAGVPMRSSFASFWLRGTAAAFITWQKLVLNYLDAMDDYERTMSEESLKKFWNNDMGEPYVPKAIETVRVRKR</sequence>
<dbReference type="EMBL" id="KR296689">
    <property type="protein sequence ID" value="AKJ74075.1"/>
    <property type="molecule type" value="Genomic_DNA"/>
</dbReference>
<keyword evidence="3" id="KW-1185">Reference proteome</keyword>
<protein>
    <submittedName>
        <fullName evidence="2">Terminase large subunit</fullName>
    </submittedName>
</protein>
<dbReference type="GO" id="GO:0004519">
    <property type="term" value="F:endonuclease activity"/>
    <property type="evidence" value="ECO:0007669"/>
    <property type="project" value="InterPro"/>
</dbReference>
<dbReference type="Pfam" id="PF20454">
    <property type="entry name" value="GpA_nuclease"/>
    <property type="match status" value="1"/>
</dbReference>
<accession>A0A0N7CA93</accession>
<proteinExistence type="predicted"/>
<feature type="domain" description="Terminase large subunit GpA endonuclease" evidence="1">
    <location>
        <begin position="70"/>
        <end position="123"/>
    </location>
</feature>
<organism evidence="2 3">
    <name type="scientific">Salmonella phage 35</name>
    <dbReference type="NCBI Taxonomy" id="1654888"/>
    <lineage>
        <taxon>Viruses</taxon>
        <taxon>Duplodnaviria</taxon>
        <taxon>Heunggongvirae</taxon>
        <taxon>Uroviricota</taxon>
        <taxon>Caudoviricetes</taxon>
        <taxon>Casjensviridae</taxon>
        <taxon>Chivirus</taxon>
        <taxon>Chivirus cv35</taxon>
    </lineage>
</organism>
<dbReference type="InterPro" id="IPR046454">
    <property type="entry name" value="GpA_endonuclease"/>
</dbReference>
<evidence type="ECO:0000313" key="2">
    <source>
        <dbReference type="EMBL" id="AKJ74075.1"/>
    </source>
</evidence>